<gene>
    <name evidence="1" type="ORF">TSPGSL018_24216</name>
</gene>
<feature type="non-terminal residue" evidence="1">
    <location>
        <position position="1"/>
    </location>
</feature>
<proteinExistence type="predicted"/>
<reference evidence="1" key="1">
    <citation type="submission" date="2014-05" db="EMBL/GenBank/DDBJ databases">
        <title>The transcriptome of the halophilic microalga Tetraselmis sp. GSL018 isolated from the Great Salt Lake, Utah.</title>
        <authorList>
            <person name="Jinkerson R.E."/>
            <person name="D'Adamo S."/>
            <person name="Posewitz M.C."/>
        </authorList>
    </citation>
    <scope>NUCLEOTIDE SEQUENCE</scope>
    <source>
        <strain evidence="1">GSL018</strain>
    </source>
</reference>
<sequence length="77" mass="8129">VRELLCLVAPPNLCPRRGRADRAGAGKERAAGQGERVHVPCVKGARREARSRRGPARIATSACPGNLGMPLTGEARC</sequence>
<feature type="non-terminal residue" evidence="1">
    <location>
        <position position="77"/>
    </location>
</feature>
<accession>A0A061QND7</accession>
<organism evidence="1">
    <name type="scientific">Tetraselmis sp. GSL018</name>
    <dbReference type="NCBI Taxonomy" id="582737"/>
    <lineage>
        <taxon>Eukaryota</taxon>
        <taxon>Viridiplantae</taxon>
        <taxon>Chlorophyta</taxon>
        <taxon>core chlorophytes</taxon>
        <taxon>Chlorodendrophyceae</taxon>
        <taxon>Chlorodendrales</taxon>
        <taxon>Chlorodendraceae</taxon>
        <taxon>Tetraselmis</taxon>
    </lineage>
</organism>
<name>A0A061QND7_9CHLO</name>
<protein>
    <submittedName>
        <fullName evidence="1">Uncharacterized protein</fullName>
    </submittedName>
</protein>
<dbReference type="AlphaFoldDB" id="A0A061QND7"/>
<dbReference type="EMBL" id="GBEZ01024914">
    <property type="protein sequence ID" value="JAC62122.1"/>
    <property type="molecule type" value="Transcribed_RNA"/>
</dbReference>
<evidence type="ECO:0000313" key="1">
    <source>
        <dbReference type="EMBL" id="JAC62122.1"/>
    </source>
</evidence>